<dbReference type="SUPFAM" id="SSF56300">
    <property type="entry name" value="Metallo-dependent phosphatases"/>
    <property type="match status" value="1"/>
</dbReference>
<comment type="caution">
    <text evidence="1">The sequence shown here is derived from an EMBL/GenBank/DDBJ whole genome shotgun (WGS) entry which is preliminary data.</text>
</comment>
<dbReference type="Gene3D" id="3.60.21.10">
    <property type="match status" value="1"/>
</dbReference>
<reference evidence="2" key="1">
    <citation type="submission" date="2018-05" db="EMBL/GenBank/DDBJ databases">
        <title>Zavarzinia sp. HR-AS.</title>
        <authorList>
            <person name="Lee Y."/>
            <person name="Jeon C.O."/>
        </authorList>
    </citation>
    <scope>NUCLEOTIDE SEQUENCE [LARGE SCALE GENOMIC DNA]</scope>
    <source>
        <strain evidence="2">DSM 1231</strain>
    </source>
</reference>
<evidence type="ECO:0000313" key="1">
    <source>
        <dbReference type="EMBL" id="PWR19734.1"/>
    </source>
</evidence>
<sequence length="269" mass="29243">MATAHSEVFGRLEWARRVWCLGAIHADLARLTGVHDALAARLRPGDRLVYLGNMIGHGPAAVDTIDELLAFRRHFLALPGMEPWDIVHLRGAQEEMWTKLAQLQFAPNPREVLAWMIGQGVGATIRSYGIDPDSGFGHCRDGVLAITRWTARLMQAVHDRPGHDEILSGLRRYATTGPAGLLFVNAGLDTGRPLSEQRDTFWWGSGTGFPAEGPAYGDFRLIVRGFDRAGGGPRLGPHRATVDGGCGFGGKLVAACFEPDGTVADWLEI</sequence>
<accession>A0A317DZY5</accession>
<evidence type="ECO:0000313" key="2">
    <source>
        <dbReference type="Proteomes" id="UP000246077"/>
    </source>
</evidence>
<dbReference type="InterPro" id="IPR029052">
    <property type="entry name" value="Metallo-depent_PP-like"/>
</dbReference>
<organism evidence="1 2">
    <name type="scientific">Zavarzinia compransoris</name>
    <dbReference type="NCBI Taxonomy" id="1264899"/>
    <lineage>
        <taxon>Bacteria</taxon>
        <taxon>Pseudomonadati</taxon>
        <taxon>Pseudomonadota</taxon>
        <taxon>Alphaproteobacteria</taxon>
        <taxon>Rhodospirillales</taxon>
        <taxon>Zavarziniaceae</taxon>
        <taxon>Zavarzinia</taxon>
    </lineage>
</organism>
<name>A0A317DZY5_9PROT</name>
<gene>
    <name evidence="1" type="ORF">DKG75_14815</name>
</gene>
<dbReference type="Proteomes" id="UP000246077">
    <property type="component" value="Unassembled WGS sequence"/>
</dbReference>
<dbReference type="AlphaFoldDB" id="A0A317DZY5"/>
<keyword evidence="2" id="KW-1185">Reference proteome</keyword>
<evidence type="ECO:0008006" key="3">
    <source>
        <dbReference type="Google" id="ProtNLM"/>
    </source>
</evidence>
<proteinExistence type="predicted"/>
<dbReference type="OrthoDB" id="9807890at2"/>
<protein>
    <recommendedName>
        <fullName evidence="3">Serine/threonine protein phosphatase</fullName>
    </recommendedName>
</protein>
<dbReference type="EMBL" id="QGLF01000004">
    <property type="protein sequence ID" value="PWR19734.1"/>
    <property type="molecule type" value="Genomic_DNA"/>
</dbReference>